<evidence type="ECO:0000259" key="4">
    <source>
        <dbReference type="PROSITE" id="PS50048"/>
    </source>
</evidence>
<proteinExistence type="predicted"/>
<organism evidence="5 6">
    <name type="scientific">Madurella mycetomatis</name>
    <dbReference type="NCBI Taxonomy" id="100816"/>
    <lineage>
        <taxon>Eukaryota</taxon>
        <taxon>Fungi</taxon>
        <taxon>Dikarya</taxon>
        <taxon>Ascomycota</taxon>
        <taxon>Pezizomycotina</taxon>
        <taxon>Sordariomycetes</taxon>
        <taxon>Sordariomycetidae</taxon>
        <taxon>Sordariales</taxon>
        <taxon>Sordariales incertae sedis</taxon>
        <taxon>Madurella</taxon>
    </lineage>
</organism>
<feature type="domain" description="Zn(2)-C6 fungal-type" evidence="4">
    <location>
        <begin position="480"/>
        <end position="510"/>
    </location>
</feature>
<dbReference type="InterPro" id="IPR001138">
    <property type="entry name" value="Zn2Cys6_DnaBD"/>
</dbReference>
<reference evidence="5 6" key="1">
    <citation type="journal article" date="2016" name="Genome Announc.">
        <title>Genome Sequence of Madurella mycetomatis mm55, Isolated from a Human Mycetoma Case in Sudan.</title>
        <authorList>
            <person name="Smit S."/>
            <person name="Derks M.F."/>
            <person name="Bervoets S."/>
            <person name="Fahal A."/>
            <person name="van Leeuwen W."/>
            <person name="van Belkum A."/>
            <person name="van de Sande W.W."/>
        </authorList>
    </citation>
    <scope>NUCLEOTIDE SEQUENCE [LARGE SCALE GENOMIC DNA]</scope>
    <source>
        <strain evidence="6">mm55</strain>
    </source>
</reference>
<dbReference type="SMART" id="SM00066">
    <property type="entry name" value="GAL4"/>
    <property type="match status" value="1"/>
</dbReference>
<evidence type="ECO:0000256" key="2">
    <source>
        <dbReference type="SAM" id="MobiDB-lite"/>
    </source>
</evidence>
<evidence type="ECO:0000256" key="1">
    <source>
        <dbReference type="ARBA" id="ARBA00023242"/>
    </source>
</evidence>
<feature type="transmembrane region" description="Helical" evidence="3">
    <location>
        <begin position="315"/>
        <end position="335"/>
    </location>
</feature>
<dbReference type="GO" id="GO:0008270">
    <property type="term" value="F:zinc ion binding"/>
    <property type="evidence" value="ECO:0007669"/>
    <property type="project" value="InterPro"/>
</dbReference>
<evidence type="ECO:0000313" key="6">
    <source>
        <dbReference type="Proteomes" id="UP000078237"/>
    </source>
</evidence>
<protein>
    <submittedName>
        <fullName evidence="5">Sterol uptake control protein 2</fullName>
    </submittedName>
</protein>
<dbReference type="OrthoDB" id="3061561at2759"/>
<dbReference type="Proteomes" id="UP000078237">
    <property type="component" value="Unassembled WGS sequence"/>
</dbReference>
<dbReference type="AlphaFoldDB" id="A0A175W8H4"/>
<dbReference type="PANTHER" id="PTHR35043:SF7">
    <property type="entry name" value="TRANSCRIPTION FACTOR DOMAIN-CONTAINING PROTEIN"/>
    <property type="match status" value="1"/>
</dbReference>
<dbReference type="VEuPathDB" id="FungiDB:MMYC01_202282"/>
<evidence type="ECO:0000256" key="3">
    <source>
        <dbReference type="SAM" id="Phobius"/>
    </source>
</evidence>
<gene>
    <name evidence="5" type="ORF">MMYC01_202282</name>
</gene>
<feature type="compositionally biased region" description="Polar residues" evidence="2">
    <location>
        <begin position="236"/>
        <end position="245"/>
    </location>
</feature>
<evidence type="ECO:0000313" key="5">
    <source>
        <dbReference type="EMBL" id="KXX79933.1"/>
    </source>
</evidence>
<name>A0A175W8H4_9PEZI</name>
<sequence length="646" mass="72129">MWESLTETLIGIVGPDPDRKASQVLTNCIMTIAGCTVLCVHLNLPTQDRQHGAHPRWKEWWPLLRQLKWGIVMIVLPEMLVGFALGEWRFQHIGHSICRKLARGNLRGWTRTHVHFANMGGIVLKLRNGGDELQDAAPIRDNRNFDRIWWDLRLELYMTALDELRASYRRLASKAEFWKNPAGQNQEMDDTDDHAANIPLQDFGQQRVSAILPDEEDASPMDNRASVDIADAQAQHEASGSSLQDDTAPLLSSHDTMGAETSSAALMLDPPPNSVLFLHLNTAQLVVAQFLGIIDDIPPISADAIKDKSKVNLPLRLFAIMKLLHFIYGLMRLLVGGHQLTLIEIATTAYVLFAITAYLLYWSKPQGIEISEVVDLSNANSPAIRETTAWDLQLLAGFGGNGFVRRNVIPPFGADNKPRHPTERIGSDVSVTVFTELGWLNRIEVSQTHHICIPQPVRGQPVYITFTTTLRRSHRESRYGCKRAKQLHIKCDESRPACRNCVITHRECTYLLYAPTLRSLPPSLALREAFVRSYLMDGLLAISAAHKSTLTGDGHRKTLYRAEATRLQTRALVQVNIAKAEHVLFAALSSQIDLATVLGGFNPMPQPPLRDLRHHWGVMAAGMRAALPARHQARVTRTSPGDTGTR</sequence>
<comment type="caution">
    <text evidence="5">The sequence shown here is derived from an EMBL/GenBank/DDBJ whole genome shotgun (WGS) entry which is preliminary data.</text>
</comment>
<keyword evidence="1" id="KW-0539">Nucleus</keyword>
<feature type="transmembrane region" description="Helical" evidence="3">
    <location>
        <begin position="341"/>
        <end position="361"/>
    </location>
</feature>
<dbReference type="SUPFAM" id="SSF57701">
    <property type="entry name" value="Zn2/Cys6 DNA-binding domain"/>
    <property type="match status" value="1"/>
</dbReference>
<keyword evidence="3" id="KW-0472">Membrane</keyword>
<dbReference type="EMBL" id="LCTW02000073">
    <property type="protein sequence ID" value="KXX79933.1"/>
    <property type="molecule type" value="Genomic_DNA"/>
</dbReference>
<dbReference type="InterPro" id="IPR036864">
    <property type="entry name" value="Zn2-C6_fun-type_DNA-bd_sf"/>
</dbReference>
<dbReference type="Pfam" id="PF00172">
    <property type="entry name" value="Zn_clus"/>
    <property type="match status" value="1"/>
</dbReference>
<dbReference type="PANTHER" id="PTHR35043">
    <property type="entry name" value="TRANSCRIPTION FACTOR DOMAIN-CONTAINING PROTEIN"/>
    <property type="match status" value="1"/>
</dbReference>
<dbReference type="Gene3D" id="4.10.240.10">
    <property type="entry name" value="Zn(2)-C6 fungal-type DNA-binding domain"/>
    <property type="match status" value="1"/>
</dbReference>
<keyword evidence="3" id="KW-0812">Transmembrane</keyword>
<dbReference type="CDD" id="cd00067">
    <property type="entry name" value="GAL4"/>
    <property type="match status" value="1"/>
</dbReference>
<keyword evidence="3" id="KW-1133">Transmembrane helix</keyword>
<dbReference type="GO" id="GO:0000981">
    <property type="term" value="F:DNA-binding transcription factor activity, RNA polymerase II-specific"/>
    <property type="evidence" value="ECO:0007669"/>
    <property type="project" value="InterPro"/>
</dbReference>
<feature type="region of interest" description="Disordered" evidence="2">
    <location>
        <begin position="232"/>
        <end position="254"/>
    </location>
</feature>
<dbReference type="PROSITE" id="PS50048">
    <property type="entry name" value="ZN2_CY6_FUNGAL_2"/>
    <property type="match status" value="1"/>
</dbReference>
<keyword evidence="6" id="KW-1185">Reference proteome</keyword>
<accession>A0A175W8H4</accession>